<evidence type="ECO:0000313" key="7">
    <source>
        <dbReference type="Proteomes" id="UP001153712"/>
    </source>
</evidence>
<comment type="subcellular location">
    <subcellularLocation>
        <location evidence="1">Membrane</location>
        <topology evidence="1">Multi-pass membrane protein</topology>
    </subcellularLocation>
</comment>
<gene>
    <name evidence="6" type="ORF">PHYEVI_LOCUS3328</name>
</gene>
<dbReference type="AlphaFoldDB" id="A0A9N9TIR7"/>
<evidence type="ECO:0000313" key="6">
    <source>
        <dbReference type="EMBL" id="CAG9856917.1"/>
    </source>
</evidence>
<keyword evidence="4 5" id="KW-0472">Membrane</keyword>
<evidence type="ECO:0000256" key="5">
    <source>
        <dbReference type="SAM" id="Phobius"/>
    </source>
</evidence>
<keyword evidence="2 5" id="KW-0812">Transmembrane</keyword>
<dbReference type="OrthoDB" id="262535at2759"/>
<keyword evidence="7" id="KW-1185">Reference proteome</keyword>
<dbReference type="Pfam" id="PF09799">
    <property type="entry name" value="Transmemb_17"/>
    <property type="match status" value="1"/>
</dbReference>
<name>A0A9N9TIR7_PHYSR</name>
<accession>A0A9N9TIR7</accession>
<keyword evidence="3 5" id="KW-1133">Transmembrane helix</keyword>
<feature type="transmembrane region" description="Helical" evidence="5">
    <location>
        <begin position="76"/>
        <end position="95"/>
    </location>
</feature>
<feature type="transmembrane region" description="Helical" evidence="5">
    <location>
        <begin position="12"/>
        <end position="33"/>
    </location>
</feature>
<proteinExistence type="predicted"/>
<evidence type="ECO:0000256" key="1">
    <source>
        <dbReference type="ARBA" id="ARBA00004141"/>
    </source>
</evidence>
<dbReference type="Proteomes" id="UP001153712">
    <property type="component" value="Chromosome 12"/>
</dbReference>
<protein>
    <submittedName>
        <fullName evidence="6">Uncharacterized protein</fullName>
    </submittedName>
</protein>
<reference evidence="6" key="1">
    <citation type="submission" date="2022-01" db="EMBL/GenBank/DDBJ databases">
        <authorList>
            <person name="King R."/>
        </authorList>
    </citation>
    <scope>NUCLEOTIDE SEQUENCE</scope>
</reference>
<dbReference type="EMBL" id="OU900105">
    <property type="protein sequence ID" value="CAG9856917.1"/>
    <property type="molecule type" value="Genomic_DNA"/>
</dbReference>
<sequence>MKVDPELMFECLIYINAHYYPVFAVCEIAMLVAKYLSDKKDTPNLDQDAAVCLTRHVAELMKLVGFQVFKYRSRKLVTLAVIVLSLVNVCTVYYNMFLQHPILRLEIVLSCLTSLLLATELLFGFWYLMPCYKKIEYF</sequence>
<evidence type="ECO:0000256" key="3">
    <source>
        <dbReference type="ARBA" id="ARBA00022989"/>
    </source>
</evidence>
<dbReference type="GO" id="GO:0016020">
    <property type="term" value="C:membrane"/>
    <property type="evidence" value="ECO:0007669"/>
    <property type="project" value="UniProtKB-SubCell"/>
</dbReference>
<dbReference type="InterPro" id="IPR019184">
    <property type="entry name" value="Uncharacterised_TM-17"/>
</dbReference>
<feature type="transmembrane region" description="Helical" evidence="5">
    <location>
        <begin position="107"/>
        <end position="128"/>
    </location>
</feature>
<organism evidence="6 7">
    <name type="scientific">Phyllotreta striolata</name>
    <name type="common">Striped flea beetle</name>
    <name type="synonym">Crioceris striolata</name>
    <dbReference type="NCBI Taxonomy" id="444603"/>
    <lineage>
        <taxon>Eukaryota</taxon>
        <taxon>Metazoa</taxon>
        <taxon>Ecdysozoa</taxon>
        <taxon>Arthropoda</taxon>
        <taxon>Hexapoda</taxon>
        <taxon>Insecta</taxon>
        <taxon>Pterygota</taxon>
        <taxon>Neoptera</taxon>
        <taxon>Endopterygota</taxon>
        <taxon>Coleoptera</taxon>
        <taxon>Polyphaga</taxon>
        <taxon>Cucujiformia</taxon>
        <taxon>Chrysomeloidea</taxon>
        <taxon>Chrysomelidae</taxon>
        <taxon>Galerucinae</taxon>
        <taxon>Alticini</taxon>
        <taxon>Phyllotreta</taxon>
    </lineage>
</organism>
<evidence type="ECO:0000256" key="4">
    <source>
        <dbReference type="ARBA" id="ARBA00023136"/>
    </source>
</evidence>
<evidence type="ECO:0000256" key="2">
    <source>
        <dbReference type="ARBA" id="ARBA00022692"/>
    </source>
</evidence>